<protein>
    <submittedName>
        <fullName evidence="2">Uncharacterized protein</fullName>
    </submittedName>
</protein>
<evidence type="ECO:0000313" key="3">
    <source>
        <dbReference type="Proteomes" id="UP000887159"/>
    </source>
</evidence>
<gene>
    <name evidence="2" type="ORF">TNCV_2607951</name>
</gene>
<accession>A0A8X6V206</accession>
<proteinExistence type="predicted"/>
<name>A0A8X6V206_TRICX</name>
<sequence length="127" mass="14646">MFDGLVACEVDRLRHDCGSRRKSREDDRFSVIDKVLAFGTEGARFESFYKPMVVGTKTEDAGCRSVFPPTRNCRGCEKDLPKEFKKTYWEEIWIIDREESEKGENLLENGETGSIPANAARQRDQQY</sequence>
<reference evidence="2" key="1">
    <citation type="submission" date="2020-08" db="EMBL/GenBank/DDBJ databases">
        <title>Multicomponent nature underlies the extraordinary mechanical properties of spider dragline silk.</title>
        <authorList>
            <person name="Kono N."/>
            <person name="Nakamura H."/>
            <person name="Mori M."/>
            <person name="Yoshida Y."/>
            <person name="Ohtoshi R."/>
            <person name="Malay A.D."/>
            <person name="Moran D.A.P."/>
            <person name="Tomita M."/>
            <person name="Numata K."/>
            <person name="Arakawa K."/>
        </authorList>
    </citation>
    <scope>NUCLEOTIDE SEQUENCE</scope>
</reference>
<dbReference type="Proteomes" id="UP000887159">
    <property type="component" value="Unassembled WGS sequence"/>
</dbReference>
<feature type="region of interest" description="Disordered" evidence="1">
    <location>
        <begin position="104"/>
        <end position="127"/>
    </location>
</feature>
<evidence type="ECO:0000256" key="1">
    <source>
        <dbReference type="SAM" id="MobiDB-lite"/>
    </source>
</evidence>
<dbReference type="EMBL" id="BMAU01021229">
    <property type="protein sequence ID" value="GFY01612.1"/>
    <property type="molecule type" value="Genomic_DNA"/>
</dbReference>
<evidence type="ECO:0000313" key="2">
    <source>
        <dbReference type="EMBL" id="GFY01612.1"/>
    </source>
</evidence>
<keyword evidence="3" id="KW-1185">Reference proteome</keyword>
<dbReference type="AlphaFoldDB" id="A0A8X6V206"/>
<organism evidence="2 3">
    <name type="scientific">Trichonephila clavipes</name>
    <name type="common">Golden silk orbweaver</name>
    <name type="synonym">Nephila clavipes</name>
    <dbReference type="NCBI Taxonomy" id="2585209"/>
    <lineage>
        <taxon>Eukaryota</taxon>
        <taxon>Metazoa</taxon>
        <taxon>Ecdysozoa</taxon>
        <taxon>Arthropoda</taxon>
        <taxon>Chelicerata</taxon>
        <taxon>Arachnida</taxon>
        <taxon>Araneae</taxon>
        <taxon>Araneomorphae</taxon>
        <taxon>Entelegynae</taxon>
        <taxon>Araneoidea</taxon>
        <taxon>Nephilidae</taxon>
        <taxon>Trichonephila</taxon>
    </lineage>
</organism>
<comment type="caution">
    <text evidence="2">The sequence shown here is derived from an EMBL/GenBank/DDBJ whole genome shotgun (WGS) entry which is preliminary data.</text>
</comment>